<dbReference type="SMART" id="SM00248">
    <property type="entry name" value="ANK"/>
    <property type="match status" value="3"/>
</dbReference>
<evidence type="ECO:0000313" key="6">
    <source>
        <dbReference type="RefSeq" id="XP_022101679.1"/>
    </source>
</evidence>
<dbReference type="GeneID" id="110985161"/>
<dbReference type="Gene3D" id="1.25.40.20">
    <property type="entry name" value="Ankyrin repeat-containing domain"/>
    <property type="match status" value="1"/>
</dbReference>
<accession>A0A8B7Z7P5</accession>
<feature type="repeat" description="ANK" evidence="3">
    <location>
        <begin position="171"/>
        <end position="203"/>
    </location>
</feature>
<protein>
    <submittedName>
        <fullName evidence="6">Cyclin-dependent kinase 4 inhibitor C-like isoform X1</fullName>
    </submittedName>
</protein>
<dbReference type="SUPFAM" id="SSF48403">
    <property type="entry name" value="Ankyrin repeat"/>
    <property type="match status" value="1"/>
</dbReference>
<dbReference type="GO" id="GO:0005634">
    <property type="term" value="C:nucleus"/>
    <property type="evidence" value="ECO:0007669"/>
    <property type="project" value="TreeGrafter"/>
</dbReference>
<evidence type="ECO:0000313" key="5">
    <source>
        <dbReference type="Proteomes" id="UP000694845"/>
    </source>
</evidence>
<evidence type="ECO:0000259" key="4">
    <source>
        <dbReference type="PROSITE" id="PS50225"/>
    </source>
</evidence>
<evidence type="ECO:0000256" key="1">
    <source>
        <dbReference type="ARBA" id="ARBA00022737"/>
    </source>
</evidence>
<dbReference type="AlphaFoldDB" id="A0A8B7Z7P5"/>
<dbReference type="PANTHER" id="PTHR24201">
    <property type="entry name" value="ANK_REP_REGION DOMAIN-CONTAINING PROTEIN"/>
    <property type="match status" value="1"/>
</dbReference>
<dbReference type="PROSITE" id="PS50088">
    <property type="entry name" value="ANK_REPEAT"/>
    <property type="match status" value="2"/>
</dbReference>
<evidence type="ECO:0000256" key="2">
    <source>
        <dbReference type="ARBA" id="ARBA00023043"/>
    </source>
</evidence>
<feature type="domain" description="SOCS box" evidence="4">
    <location>
        <begin position="268"/>
        <end position="309"/>
    </location>
</feature>
<keyword evidence="1" id="KW-0677">Repeat</keyword>
<dbReference type="Pfam" id="PF07525">
    <property type="entry name" value="SOCS_box"/>
    <property type="match status" value="1"/>
</dbReference>
<proteinExistence type="predicted"/>
<dbReference type="InterPro" id="IPR050776">
    <property type="entry name" value="Ank_Repeat/CDKN_Inhibitor"/>
</dbReference>
<feature type="repeat" description="ANK" evidence="3">
    <location>
        <begin position="204"/>
        <end position="236"/>
    </location>
</feature>
<dbReference type="Proteomes" id="UP000694845">
    <property type="component" value="Unplaced"/>
</dbReference>
<dbReference type="CDD" id="cd03716">
    <property type="entry name" value="SOCS_ASB_like"/>
    <property type="match status" value="1"/>
</dbReference>
<dbReference type="InterPro" id="IPR002110">
    <property type="entry name" value="Ankyrin_rpt"/>
</dbReference>
<dbReference type="KEGG" id="aplc:110985161"/>
<evidence type="ECO:0000256" key="3">
    <source>
        <dbReference type="PROSITE-ProRule" id="PRU00023"/>
    </source>
</evidence>
<dbReference type="PROSITE" id="PS50225">
    <property type="entry name" value="SOCS"/>
    <property type="match status" value="1"/>
</dbReference>
<dbReference type="InterPro" id="IPR001496">
    <property type="entry name" value="SOCS_box"/>
</dbReference>
<dbReference type="InterPro" id="IPR036770">
    <property type="entry name" value="Ankyrin_rpt-contain_sf"/>
</dbReference>
<keyword evidence="2 3" id="KW-0040">ANK repeat</keyword>
<gene>
    <name evidence="6" type="primary">LOC110985161</name>
</gene>
<sequence>MDISHVIMPFGSPARSDFTRARDRRDSSLSWWESEEVDLAQVRPHSDPFAKLSEVICKSTGQSRIPGMVSPVSRPLQLQIVFKGYLIDVAMIAANAPRQLSAATLQDEFTRAAANGDMEQLLELKGIANVDINGQNKYGRSAIQVMTMAIPEVAEFLLKSGADPNVRDRDVGRTPLHDAAEHGHEDTVRLLLKHGADPLVRDMRGDTPAHLAAVEGRPPQILELLSRGCSMWERNNAGRTPLDEADRNERRETKRWIQNYHSSGKGTALKHLCRLAIHRVLGTQRLPRVRELIGSTLPKALVEYLEMAR</sequence>
<dbReference type="OrthoDB" id="163438at2759"/>
<organism evidence="5 6">
    <name type="scientific">Acanthaster planci</name>
    <name type="common">Crown-of-thorns starfish</name>
    <dbReference type="NCBI Taxonomy" id="133434"/>
    <lineage>
        <taxon>Eukaryota</taxon>
        <taxon>Metazoa</taxon>
        <taxon>Echinodermata</taxon>
        <taxon>Eleutherozoa</taxon>
        <taxon>Asterozoa</taxon>
        <taxon>Asteroidea</taxon>
        <taxon>Valvatacea</taxon>
        <taxon>Valvatida</taxon>
        <taxon>Acanthasteridae</taxon>
        <taxon>Acanthaster</taxon>
    </lineage>
</organism>
<dbReference type="Gene3D" id="1.10.750.20">
    <property type="entry name" value="SOCS box"/>
    <property type="match status" value="1"/>
</dbReference>
<dbReference type="RefSeq" id="XP_022101679.1">
    <property type="nucleotide sequence ID" value="XM_022245987.1"/>
</dbReference>
<name>A0A8B7Z7P5_ACAPL</name>
<reference evidence="6" key="1">
    <citation type="submission" date="2025-08" db="UniProtKB">
        <authorList>
            <consortium name="RefSeq"/>
        </authorList>
    </citation>
    <scope>IDENTIFICATION</scope>
</reference>
<dbReference type="PANTHER" id="PTHR24201:SF14">
    <property type="entry name" value="CYCLIN-DEPENDENT KINASE 4 INHIBITOR C-LIKE"/>
    <property type="match status" value="1"/>
</dbReference>
<dbReference type="Pfam" id="PF12796">
    <property type="entry name" value="Ank_2"/>
    <property type="match status" value="1"/>
</dbReference>
<dbReference type="PROSITE" id="PS50297">
    <property type="entry name" value="ANK_REP_REGION"/>
    <property type="match status" value="1"/>
</dbReference>
<keyword evidence="5" id="KW-1185">Reference proteome</keyword>